<dbReference type="EMBL" id="KN827107">
    <property type="protein sequence ID" value="KIK77161.1"/>
    <property type="molecule type" value="Genomic_DNA"/>
</dbReference>
<evidence type="ECO:0000313" key="1">
    <source>
        <dbReference type="EMBL" id="KIK77161.1"/>
    </source>
</evidence>
<organism evidence="1 2">
    <name type="scientific">Paxillus rubicundulus Ve08.2h10</name>
    <dbReference type="NCBI Taxonomy" id="930991"/>
    <lineage>
        <taxon>Eukaryota</taxon>
        <taxon>Fungi</taxon>
        <taxon>Dikarya</taxon>
        <taxon>Basidiomycota</taxon>
        <taxon>Agaricomycotina</taxon>
        <taxon>Agaricomycetes</taxon>
        <taxon>Agaricomycetidae</taxon>
        <taxon>Boletales</taxon>
        <taxon>Paxilineae</taxon>
        <taxon>Paxillaceae</taxon>
        <taxon>Paxillus</taxon>
    </lineage>
</organism>
<reference evidence="1 2" key="1">
    <citation type="submission" date="2014-04" db="EMBL/GenBank/DDBJ databases">
        <authorList>
            <consortium name="DOE Joint Genome Institute"/>
            <person name="Kuo A."/>
            <person name="Kohler A."/>
            <person name="Jargeat P."/>
            <person name="Nagy L.G."/>
            <person name="Floudas D."/>
            <person name="Copeland A."/>
            <person name="Barry K.W."/>
            <person name="Cichocki N."/>
            <person name="Veneault-Fourrey C."/>
            <person name="LaButti K."/>
            <person name="Lindquist E.A."/>
            <person name="Lipzen A."/>
            <person name="Lundell T."/>
            <person name="Morin E."/>
            <person name="Murat C."/>
            <person name="Sun H."/>
            <person name="Tunlid A."/>
            <person name="Henrissat B."/>
            <person name="Grigoriev I.V."/>
            <person name="Hibbett D.S."/>
            <person name="Martin F."/>
            <person name="Nordberg H.P."/>
            <person name="Cantor M.N."/>
            <person name="Hua S.X."/>
        </authorList>
    </citation>
    <scope>NUCLEOTIDE SEQUENCE [LARGE SCALE GENOMIC DNA]</scope>
    <source>
        <strain evidence="1 2">Ve08.2h10</strain>
    </source>
</reference>
<protein>
    <submittedName>
        <fullName evidence="1">Unplaced genomic scaffold scaffold_2285, whole genome shotgun sequence</fullName>
    </submittedName>
</protein>
<dbReference type="OrthoDB" id="2693481at2759"/>
<dbReference type="AlphaFoldDB" id="A0A0D0D0S6"/>
<dbReference type="InParanoid" id="A0A0D0D0S6"/>
<accession>A0A0D0D0S6</accession>
<keyword evidence="2" id="KW-1185">Reference proteome</keyword>
<proteinExistence type="predicted"/>
<sequence>MPRNHQAEDFTEEMDVVQASNEEGDKGSSDNALCQIRTAIVPCSAEATPQQLHQTLEKAQRLLFDLGTHKSKKRHGQKGTALSNNDLALALQEDTICSCGHKYSMTHCLWINTDIFPLCLDLGIDLHSSECWVSLLSMEDSVKTELFKFIPPAQHQLMTHQNFGDHFGVGISGVHSEMVSDIKTCAATIFGLNAEFFIGGHDQFSQPECCALILSSANSYTKFAPVLFPDGDTGNLDNMLKTSKMVQVVKVSLFDKASLLGLFVLAPKVKAKIWELRETSAGMLAASFI</sequence>
<gene>
    <name evidence="1" type="ORF">PAXRUDRAFT_36826</name>
</gene>
<dbReference type="HOGENOM" id="CLU_956634_0_0_1"/>
<reference evidence="2" key="2">
    <citation type="submission" date="2015-01" db="EMBL/GenBank/DDBJ databases">
        <title>Evolutionary Origins and Diversification of the Mycorrhizal Mutualists.</title>
        <authorList>
            <consortium name="DOE Joint Genome Institute"/>
            <consortium name="Mycorrhizal Genomics Consortium"/>
            <person name="Kohler A."/>
            <person name="Kuo A."/>
            <person name="Nagy L.G."/>
            <person name="Floudas D."/>
            <person name="Copeland A."/>
            <person name="Barry K.W."/>
            <person name="Cichocki N."/>
            <person name="Veneault-Fourrey C."/>
            <person name="LaButti K."/>
            <person name="Lindquist E.A."/>
            <person name="Lipzen A."/>
            <person name="Lundell T."/>
            <person name="Morin E."/>
            <person name="Murat C."/>
            <person name="Riley R."/>
            <person name="Ohm R."/>
            <person name="Sun H."/>
            <person name="Tunlid A."/>
            <person name="Henrissat B."/>
            <person name="Grigoriev I.V."/>
            <person name="Hibbett D.S."/>
            <person name="Martin F."/>
        </authorList>
    </citation>
    <scope>NUCLEOTIDE SEQUENCE [LARGE SCALE GENOMIC DNA]</scope>
    <source>
        <strain evidence="2">Ve08.2h10</strain>
    </source>
</reference>
<evidence type="ECO:0000313" key="2">
    <source>
        <dbReference type="Proteomes" id="UP000054538"/>
    </source>
</evidence>
<name>A0A0D0D0S6_9AGAM</name>
<dbReference type="Proteomes" id="UP000054538">
    <property type="component" value="Unassembled WGS sequence"/>
</dbReference>
<dbReference type="STRING" id="930991.A0A0D0D0S6"/>